<protein>
    <submittedName>
        <fullName evidence="1">Uncharacterized protein</fullName>
    </submittedName>
</protein>
<reference evidence="1" key="1">
    <citation type="journal article" date="2021" name="PeerJ">
        <title>Extensive microbial diversity within the chicken gut microbiome revealed by metagenomics and culture.</title>
        <authorList>
            <person name="Gilroy R."/>
            <person name="Ravi A."/>
            <person name="Getino M."/>
            <person name="Pursley I."/>
            <person name="Horton D.L."/>
            <person name="Alikhan N.F."/>
            <person name="Baker D."/>
            <person name="Gharbi K."/>
            <person name="Hall N."/>
            <person name="Watson M."/>
            <person name="Adriaenssens E.M."/>
            <person name="Foster-Nyarko E."/>
            <person name="Jarju S."/>
            <person name="Secka A."/>
            <person name="Antonio M."/>
            <person name="Oren A."/>
            <person name="Chaudhuri R.R."/>
            <person name="La Ragione R."/>
            <person name="Hildebrand F."/>
            <person name="Pallen M.J."/>
        </authorList>
    </citation>
    <scope>NUCLEOTIDE SEQUENCE</scope>
    <source>
        <strain evidence="1">CHK33-5263</strain>
    </source>
</reference>
<gene>
    <name evidence="1" type="ORF">H9812_01905</name>
</gene>
<proteinExistence type="predicted"/>
<reference evidence="1" key="2">
    <citation type="submission" date="2021-04" db="EMBL/GenBank/DDBJ databases">
        <authorList>
            <person name="Gilroy R."/>
        </authorList>
    </citation>
    <scope>NUCLEOTIDE SEQUENCE</scope>
    <source>
        <strain evidence="1">CHK33-5263</strain>
    </source>
</reference>
<comment type="caution">
    <text evidence="1">The sequence shown here is derived from an EMBL/GenBank/DDBJ whole genome shotgun (WGS) entry which is preliminary data.</text>
</comment>
<sequence>MKLRRRCARLRVKREKRKLERLPLGKQKWMDGKLYIDDIPPYVGSEATSFLTAIIRDYLRTFAGNAYSVGGAYYGKVLGSKAWELPPTMGEIAKIQSDGDLECWKQMVNDVADAFDEADDLWRAGWAAGPGDAGDAIFLQHRKKIAQAFSALAVIFQDLNE</sequence>
<dbReference type="EMBL" id="DXBS01000041">
    <property type="protein sequence ID" value="HIZ24215.1"/>
    <property type="molecule type" value="Genomic_DNA"/>
</dbReference>
<name>A0A9D2DWA5_9FIRM</name>
<accession>A0A9D2DWA5</accession>
<organism evidence="1 2">
    <name type="scientific">Candidatus Gallimonas intestinigallinarum</name>
    <dbReference type="NCBI Taxonomy" id="2838604"/>
    <lineage>
        <taxon>Bacteria</taxon>
        <taxon>Bacillati</taxon>
        <taxon>Bacillota</taxon>
        <taxon>Clostridia</taxon>
        <taxon>Candidatus Gallimonas</taxon>
    </lineage>
</organism>
<dbReference type="Proteomes" id="UP000824044">
    <property type="component" value="Unassembled WGS sequence"/>
</dbReference>
<evidence type="ECO:0000313" key="1">
    <source>
        <dbReference type="EMBL" id="HIZ24215.1"/>
    </source>
</evidence>
<dbReference type="AlphaFoldDB" id="A0A9D2DWA5"/>
<evidence type="ECO:0000313" key="2">
    <source>
        <dbReference type="Proteomes" id="UP000824044"/>
    </source>
</evidence>